<dbReference type="PANTHER" id="PTHR10185">
    <property type="entry name" value="PHOSPHOLIPASE D - RELATED"/>
    <property type="match status" value="1"/>
</dbReference>
<feature type="transmembrane region" description="Helical" evidence="3">
    <location>
        <begin position="67"/>
        <end position="86"/>
    </location>
</feature>
<dbReference type="PANTHER" id="PTHR10185:SF17">
    <property type="entry name" value="GM01519P-RELATED"/>
    <property type="match status" value="1"/>
</dbReference>
<dbReference type="InterPro" id="IPR032803">
    <property type="entry name" value="PLDc_3"/>
</dbReference>
<evidence type="ECO:0000313" key="6">
    <source>
        <dbReference type="Proteomes" id="UP000295192"/>
    </source>
</evidence>
<dbReference type="InterPro" id="IPR050874">
    <property type="entry name" value="Diverse_PLD-related"/>
</dbReference>
<name>A0A484BBU0_DRONA</name>
<sequence length="659" mass="75009">MSDRRKRGYMPEITIDYQAVPLHVSNATEIINRNSNSTSTTSTTTSCCRRPAVAAAEGNALCYGHGYIIPVLILFVLVLTVLLLPWETLNGHMDETTPVEKPLPCQLQLVETIPIGLNYTPDSPKFLSTFEAWQLLLNKAKATIDIAAPYWTLRGVDVNDSSTQLGEQLFQRLLSNGDPGKPKLRIRIALNKSVESSWHADARIFANYGAAKVVAVKLANEGALHTKMWIVDGQHFYLGSANMDWRSLTQVKELGVLAQNCPHLTRDLSKIFKSYWQLGSDGAAAIPKPWPWSYHSLYNLRQPMLIRINSNYTMRAYISSAPPPLTASGRTHDLDAILNCIDTAAEFVHIAVMDYYPLILVGAKLEFWPLIDNALCKAALERGVAVKLLVSWWKHSDPNEDNYLRSLQELSTFNHQVDIQIRRFIVPSDEQQLKIPFARVNHNAYMVTERVAYIGTSNWSGEYFTYTAGVGLVLADVDFENETQHTLRSDVVDIFARDWHSPYALPLKYNLRKKPTRDLLGIIWQNFWRSLQPRRIRGTYIGEDYFGNKYYEIPPNPSLGKRKPSRWFEPADKDAFDQELTAEWEAWLRGRRDDPPTREELVKNLQIMELKKRNAAELDAHYRKEKDAGALPKQVEGETIGTFPKYKEYEINPGKKPLG</sequence>
<dbReference type="InterPro" id="IPR001736">
    <property type="entry name" value="PLipase_D/transphosphatidylase"/>
</dbReference>
<feature type="domain" description="PLD phosphodiesterase" evidence="4">
    <location>
        <begin position="220"/>
        <end position="247"/>
    </location>
</feature>
<evidence type="ECO:0000256" key="2">
    <source>
        <dbReference type="ARBA" id="ARBA00008664"/>
    </source>
</evidence>
<dbReference type="Pfam" id="PF13918">
    <property type="entry name" value="PLDc_3"/>
    <property type="match status" value="1"/>
</dbReference>
<dbReference type="AlphaFoldDB" id="A0A484BBU0"/>
<keyword evidence="6" id="KW-1185">Reference proteome</keyword>
<dbReference type="CDD" id="cd09107">
    <property type="entry name" value="PLDc_vPLD3_4_5_like_2"/>
    <property type="match status" value="1"/>
</dbReference>
<dbReference type="EMBL" id="LSRL02000061">
    <property type="protein sequence ID" value="TDG46317.1"/>
    <property type="molecule type" value="Genomic_DNA"/>
</dbReference>
<keyword evidence="3" id="KW-1133">Transmembrane helix</keyword>
<dbReference type="Gene3D" id="3.30.870.10">
    <property type="entry name" value="Endonuclease Chain A"/>
    <property type="match status" value="2"/>
</dbReference>
<comment type="similarity">
    <text evidence="1">Belongs to the complex I NDUFA12 subunit family.</text>
</comment>
<keyword evidence="3" id="KW-0472">Membrane</keyword>
<dbReference type="OMA" id="GYIIPVF"/>
<evidence type="ECO:0000259" key="4">
    <source>
        <dbReference type="PROSITE" id="PS50035"/>
    </source>
</evidence>
<dbReference type="Pfam" id="PF05071">
    <property type="entry name" value="NDUFA12"/>
    <property type="match status" value="1"/>
</dbReference>
<comment type="caution">
    <text evidence="5">The sequence shown here is derived from an EMBL/GenBank/DDBJ whole genome shotgun (WGS) entry which is preliminary data.</text>
</comment>
<comment type="similarity">
    <text evidence="2">Belongs to the phospholipase D family.</text>
</comment>
<dbReference type="GO" id="GO:0003824">
    <property type="term" value="F:catalytic activity"/>
    <property type="evidence" value="ECO:0007669"/>
    <property type="project" value="InterPro"/>
</dbReference>
<proteinExistence type="inferred from homology"/>
<protein>
    <recommendedName>
        <fullName evidence="4">PLD phosphodiesterase domain-containing protein</fullName>
    </recommendedName>
</protein>
<evidence type="ECO:0000256" key="1">
    <source>
        <dbReference type="ARBA" id="ARBA00007355"/>
    </source>
</evidence>
<dbReference type="GO" id="GO:0045271">
    <property type="term" value="C:respiratory chain complex I"/>
    <property type="evidence" value="ECO:0007669"/>
    <property type="project" value="InterPro"/>
</dbReference>
<dbReference type="SUPFAM" id="SSF56024">
    <property type="entry name" value="Phospholipase D/nuclease"/>
    <property type="match status" value="2"/>
</dbReference>
<reference evidence="5 6" key="1">
    <citation type="journal article" date="2019" name="J. Hered.">
        <title>An Improved Genome Assembly for Drosophila navojoa, the Basal Species in the mojavensis Cluster.</title>
        <authorList>
            <person name="Vanderlinde T."/>
            <person name="Dupim E.G."/>
            <person name="Nazario-Yepiz N.O."/>
            <person name="Carvalho A.B."/>
        </authorList>
    </citation>
    <scope>NUCLEOTIDE SEQUENCE [LARGE SCALE GENOMIC DNA]</scope>
    <source>
        <strain evidence="5">Navoj_Jal97</strain>
        <tissue evidence="5">Whole organism</tissue>
    </source>
</reference>
<keyword evidence="3" id="KW-0812">Transmembrane</keyword>
<feature type="domain" description="PLD phosphodiesterase" evidence="4">
    <location>
        <begin position="437"/>
        <end position="463"/>
    </location>
</feature>
<dbReference type="Proteomes" id="UP000295192">
    <property type="component" value="Unassembled WGS sequence"/>
</dbReference>
<evidence type="ECO:0000256" key="3">
    <source>
        <dbReference type="SAM" id="Phobius"/>
    </source>
</evidence>
<dbReference type="CDD" id="cd09106">
    <property type="entry name" value="PLDc_vPLD3_4_5_like_1"/>
    <property type="match status" value="1"/>
</dbReference>
<evidence type="ECO:0000313" key="5">
    <source>
        <dbReference type="EMBL" id="TDG46317.1"/>
    </source>
</evidence>
<dbReference type="InterPro" id="IPR007763">
    <property type="entry name" value="NDUFA12"/>
</dbReference>
<accession>A0A484BBU0</accession>
<gene>
    <name evidence="5" type="ORF">AWZ03_007288</name>
</gene>
<dbReference type="STRING" id="7232.A0A484BBU0"/>
<dbReference type="SMART" id="SM00155">
    <property type="entry name" value="PLDc"/>
    <property type="match status" value="2"/>
</dbReference>
<dbReference type="OrthoDB" id="1923775at2759"/>
<organism evidence="5 6">
    <name type="scientific">Drosophila navojoa</name>
    <name type="common">Fruit fly</name>
    <dbReference type="NCBI Taxonomy" id="7232"/>
    <lineage>
        <taxon>Eukaryota</taxon>
        <taxon>Metazoa</taxon>
        <taxon>Ecdysozoa</taxon>
        <taxon>Arthropoda</taxon>
        <taxon>Hexapoda</taxon>
        <taxon>Insecta</taxon>
        <taxon>Pterygota</taxon>
        <taxon>Neoptera</taxon>
        <taxon>Endopterygota</taxon>
        <taxon>Diptera</taxon>
        <taxon>Brachycera</taxon>
        <taxon>Muscomorpha</taxon>
        <taxon>Ephydroidea</taxon>
        <taxon>Drosophilidae</taxon>
        <taxon>Drosophila</taxon>
    </lineage>
</organism>
<dbReference type="PROSITE" id="PS50035">
    <property type="entry name" value="PLD"/>
    <property type="match status" value="2"/>
</dbReference>